<dbReference type="GO" id="GO:0016874">
    <property type="term" value="F:ligase activity"/>
    <property type="evidence" value="ECO:0007669"/>
    <property type="project" value="UniProtKB-KW"/>
</dbReference>
<dbReference type="PROSITE" id="PS00012">
    <property type="entry name" value="PHOSPHOPANTETHEINE"/>
    <property type="match status" value="1"/>
</dbReference>
<dbReference type="InterPro" id="IPR015424">
    <property type="entry name" value="PyrdxlP-dep_Trfase"/>
</dbReference>
<dbReference type="InterPro" id="IPR014043">
    <property type="entry name" value="Acyl_transferase_dom"/>
</dbReference>
<dbReference type="PROSITE" id="PS50075">
    <property type="entry name" value="CARRIER"/>
    <property type="match status" value="2"/>
</dbReference>
<dbReference type="InterPro" id="IPR016035">
    <property type="entry name" value="Acyl_Trfase/lysoPLipase"/>
</dbReference>
<keyword evidence="7" id="KW-0443">Lipid metabolism</keyword>
<dbReference type="Gene3D" id="3.40.640.10">
    <property type="entry name" value="Type I PLP-dependent aspartate aminotransferase-like (Major domain)"/>
    <property type="match status" value="1"/>
</dbReference>
<dbReference type="InterPro" id="IPR018201">
    <property type="entry name" value="Ketoacyl_synth_AS"/>
</dbReference>
<dbReference type="Pfam" id="PF00668">
    <property type="entry name" value="Condensation"/>
    <property type="match status" value="1"/>
</dbReference>
<dbReference type="Gene3D" id="1.10.1200.10">
    <property type="entry name" value="ACP-like"/>
    <property type="match status" value="2"/>
</dbReference>
<keyword evidence="12" id="KW-1185">Reference proteome</keyword>
<dbReference type="PANTHER" id="PTHR43775">
    <property type="entry name" value="FATTY ACID SYNTHASE"/>
    <property type="match status" value="1"/>
</dbReference>
<dbReference type="Pfam" id="PF23024">
    <property type="entry name" value="AMP-dom_DIP2-like"/>
    <property type="match status" value="1"/>
</dbReference>
<dbReference type="Pfam" id="PF22621">
    <property type="entry name" value="CurL-like_PKS_C"/>
    <property type="match status" value="1"/>
</dbReference>
<dbReference type="SUPFAM" id="SSF53383">
    <property type="entry name" value="PLP-dependent transferases"/>
    <property type="match status" value="1"/>
</dbReference>
<dbReference type="Gene3D" id="3.40.47.10">
    <property type="match status" value="1"/>
</dbReference>
<name>A0ABT1GUK1_9BURK</name>
<accession>A0ABT1GUK1</accession>
<dbReference type="PROSITE" id="PS00455">
    <property type="entry name" value="AMP_BINDING"/>
    <property type="match status" value="2"/>
</dbReference>
<dbReference type="SUPFAM" id="SSF47336">
    <property type="entry name" value="ACP-like"/>
    <property type="match status" value="2"/>
</dbReference>
<evidence type="ECO:0000256" key="2">
    <source>
        <dbReference type="ARBA" id="ARBA00022450"/>
    </source>
</evidence>
<keyword evidence="6" id="KW-0663">Pyridoxal phosphate</keyword>
<reference evidence="11" key="1">
    <citation type="submission" date="2022-03" db="EMBL/GenBank/DDBJ databases">
        <title>Genome Encyclopedia of Bacteria and Archaea VI: Functional Genomics of Type Strains.</title>
        <authorList>
            <person name="Whitman W."/>
        </authorList>
    </citation>
    <scope>NUCLEOTIDE SEQUENCE</scope>
    <source>
        <strain evidence="11">HSC-15S17</strain>
    </source>
</reference>
<evidence type="ECO:0000313" key="12">
    <source>
        <dbReference type="Proteomes" id="UP001162889"/>
    </source>
</evidence>
<dbReference type="SUPFAM" id="SSF52151">
    <property type="entry name" value="FabD/lysophospholipase-like"/>
    <property type="match status" value="1"/>
</dbReference>
<dbReference type="Gene3D" id="3.30.70.250">
    <property type="entry name" value="Malonyl-CoA ACP transacylase, ACP-binding"/>
    <property type="match status" value="1"/>
</dbReference>
<feature type="domain" description="Carrier" evidence="9">
    <location>
        <begin position="601"/>
        <end position="675"/>
    </location>
</feature>
<dbReference type="CDD" id="cd05931">
    <property type="entry name" value="FAAL"/>
    <property type="match status" value="1"/>
</dbReference>
<organism evidence="11 12">
    <name type="scientific">Duganella violaceipulchra</name>
    <dbReference type="NCBI Taxonomy" id="2849652"/>
    <lineage>
        <taxon>Bacteria</taxon>
        <taxon>Pseudomonadati</taxon>
        <taxon>Pseudomonadota</taxon>
        <taxon>Betaproteobacteria</taxon>
        <taxon>Burkholderiales</taxon>
        <taxon>Oxalobacteraceae</taxon>
        <taxon>Telluria group</taxon>
        <taxon>Duganella</taxon>
    </lineage>
</organism>
<dbReference type="InterPro" id="IPR000873">
    <property type="entry name" value="AMP-dep_synth/lig_dom"/>
</dbReference>
<evidence type="ECO:0000259" key="9">
    <source>
        <dbReference type="PROSITE" id="PS50075"/>
    </source>
</evidence>
<keyword evidence="4 11" id="KW-0808">Transferase</keyword>
<dbReference type="InterPro" id="IPR020841">
    <property type="entry name" value="PKS_Beta-ketoAc_synthase_dom"/>
</dbReference>
<feature type="non-terminal residue" evidence="11">
    <location>
        <position position="2883"/>
    </location>
</feature>
<dbReference type="Gene3D" id="3.40.50.12780">
    <property type="entry name" value="N-terminal domain of ligase-like"/>
    <property type="match status" value="2"/>
</dbReference>
<dbReference type="SUPFAM" id="SSF55048">
    <property type="entry name" value="Probable ACP-binding domain of malonyl-CoA ACP transacylase"/>
    <property type="match status" value="1"/>
</dbReference>
<dbReference type="SUPFAM" id="SSF53901">
    <property type="entry name" value="Thiolase-like"/>
    <property type="match status" value="1"/>
</dbReference>
<sequence length="2883" mass="306343">MPCLSGSTNLVELLLSRAASAPDDVAYIFLADGGEAEQRISYAELDARARAIGADLQARQRAAGRPVLLLFAPGIDYLCAFFGCLYGGAIPVPAYPPTSARQLPRLQAILTDAQADTAFTTAADLQRIAAMERKGAKLSVSDWLLVDAPAVPAEHWRDPGLDGASLAFLQYTSGSTSTPKGVMVSHANVITNMTLAGRRMGACEGDVSLYWLPPYHDFGLIGGIIYPLIWGHPSVLMRPASFLLNPYRWLKAISDYRATITGGPNFAFDLCVRKIDAAQRASLDLSRLRVALNGAEPIRGDTLRAFSDAFAACGFRPQAWLPAYGLAESTLMVSGRLQLQASADAVALESALSKHALAQKTVAPGAGADRVMLASCGPALDDTELAIVDPVTRRRCHPEQVGEIWVRSTSVAQGYWGRPQQTEETFHAVIADDGQGGYMRTGDLGFLRQGELHLCGRLKDLIVVNGRNVYPQDVENAACESDPRLRIDGAVSFSLSEGPVEQLVLVQELEFRAGADAALFGVIATALLQLVGVAPDVVVLLKAGHLPRTSSGKVQRQLCKRYFLDGELDVVARWDRPAPASAPAPAPTALPTGASPPASAAPIGDWLCGQLAERAGLPAAQIDRHQPFAYYGLDSQGTVQLGAALGAWLGRPVEPTVFWDYPTVVALAAHLATLPAAAPATTAAAPDDDAIAIVGVACRLPGADSVDAFWRLLEQGLGATGAAPEARLAAGTFARAASHPPRTGLAGFLAQVDQFEPQFFGISPLEAARLDPQQRLALEVAWEALEDAGLAPARLAGANGGVFLGIATHDYEHLQGLDGADAGVYAATGSAASIAANRLSYVLDWRGPSLAIDTACSSSLVALHLACQSLRSGESAVALAGGVNLILASEASAPFAQAGMLSPDGRCKSFDAAADGYVRGEGCAMLVLKRLSDALRDGDPIRALVRGSAVGQDGRSNGLIAPNGQAQVEVLRSALRAAGVEPARIGYVETHGTGTVLGDPIELNALKAVLLPGRPAQQRCVLGALKTNIGHLEAAAGAAGVLKVVLALQQRAIPPNLHYHQPNPHCSLAGTALAIPTSVLAWPDEALPRVAGVSSFGFGGTLAHAIVEQAPPQAPSGPRRPLQLLTLSARSPEALAQLSAALGRHLEARPELALADVAYTHQSGRNAFAVRRTLLCRDSAEAALALARPASPPSQQPAGAPAPLVFMFPGQGAQQAGMVRDLYRHVALFRQQLDAGADIVLRLRQFDLRAVLGLDGRDDDAAQALMQQTRYSQPALFVIEYALARLWMACGVQPQALVGHSLGEYVAACLAGVFSLEDGLALVLARGEWMQQTAEGAMLSVMLSEQEVLPLLTAELSLAAVNGAQRCVVSGAAAPMAAFERVLTARGVASRPLRTTRGFHSALMDPVMPALRALLGGMRLNPPQLPLLSNVSGGWISDEQACDPDYWVRHLRAPVRFVQCLDSLHDWAADGRLTLLEVGPGRTLSSLARQYANEVAAPAWSTLASLAADPARDTDLEAHLHALGQLWLAGHVIDWSAVHAGQAVQRLHLPTYPFQRQRHWVETPAAAAPDPAAPNHAGQPNRLLEQTRMSSSHQATAARITQIERNITDVIGALLHIDPSQINANAPLLELGADSLILVQAVRKIEGDYAVTITIRQLFEELSTVAALARFIESRMAPPAAPAVAQADPAAPPSAMESLLARQMESMSQMAELMAKQMAMLNGQQAAAQAPLAAPPAVLATAPSALASQFDPYRALSARQGAYLQQFMQRFIARTQGSKAHTATHRAVLADYRARAGFRFSASDPVLPLTLKALFYPIVVERSQDAQLWDVDGNQYVDLTMGFGAHLFGHNPAFVREALQRQIDLGLQLGPQSPLAGEVAQLVSQLTGMQRVAFCNSGTEAVMLAVRLARTATGRKKVAMFLGSYHGWADPTLVGAQAHSEQAGAAAPLMPGLHPGIEQHALMMDYDSAQALATIRAHAHELAAVLVEPVQGRRPEIQPGAFLRELRALTSELDIPLIFDEMITGFRLAPGGAQEWFGVRADIATYGKAAGGGMPLGMVAGAARYLDGVDGGASPYDGGARVPTTFFAGTFSKHPLTMAATKAVMQHMIAAGGALQQELTRRTSALVDRLNRLFADEQVSMQIVQCGSLFRLNTVNNLDLFCYHLVARGIYIWEGRNMFVSTAHTDADLEQVFQAFAASIRDMREGGFFPPSGGAGGIAFEHSMAAAVTPAAMTSAPVLYQASAAQRRLWLLHQLDAGNTAYHVAAQLPLAQGVTRAALERVLGVVVARHESLRTVCVEDADGQLLQSVQAAAPVVLEERIIASEPALRQHVRQFSTLAFDLQRGPLFRAELLRTWDGRLLLAWCMHEIVADGTSAVILEREVLALLHAETTGAAAALPPLAIQYRDFAARQNAALARSGEDPSRSYWHQQLQGELPRVQLPFDFPLSAATPTAGAMYRFSLAGPGYDSLKALCRGSRATLFMVLQAALSVWLARLSGTRDIVIATPVAGRDSAEVEPLIGFFLNTVLLRTQVAPDASFEQVLALSKEVALQLLEHQNYPFEQLIEELDLPRPANQFPVTPVLFNVLNFLDKQLPLASTAASHHVVDLDVRVELELNIQEHANAISFECQYRSALFTPATIEYLMGQWLSLLEQVARAPRTAVAQLALFELAPLASPYLAFANALPATPAPATVLERLRAVTVATPDGVALEWQGRQWSYATLAAESDRVAGQLQQLGCAPGEVVGLLLEQPLAHIAAVIGAMKAGAVFMTLDPQDPESRLRTLVGRAEPGWWIAEAAAAGALEAVAAQLGTAPRGIWIGAGAPAAGLTPQVAQASCAPLAQQLRDPCYLFFTSGSSGTPKPILGSVGGLAQFIDWEIDAFGL</sequence>
<keyword evidence="2" id="KW-0596">Phosphopantetheine</keyword>
<proteinExistence type="predicted"/>
<dbReference type="PROSITE" id="PS00606">
    <property type="entry name" value="KS3_1"/>
    <property type="match status" value="1"/>
</dbReference>
<evidence type="ECO:0000256" key="3">
    <source>
        <dbReference type="ARBA" id="ARBA00022553"/>
    </source>
</evidence>
<protein>
    <submittedName>
        <fullName evidence="11">Acyl transferase domain-containing protein/acyl-CoA synthetase (AMP-forming)/AMP-acid ligase II</fullName>
    </submittedName>
</protein>
<evidence type="ECO:0000256" key="1">
    <source>
        <dbReference type="ARBA" id="ARBA00001957"/>
    </source>
</evidence>
<dbReference type="InterPro" id="IPR045851">
    <property type="entry name" value="AMP-bd_C_sf"/>
</dbReference>
<dbReference type="Gene3D" id="3.90.1150.10">
    <property type="entry name" value="Aspartate Aminotransferase, domain 1"/>
    <property type="match status" value="1"/>
</dbReference>
<dbReference type="SMART" id="SM00825">
    <property type="entry name" value="PKS_KS"/>
    <property type="match status" value="1"/>
</dbReference>
<dbReference type="RefSeq" id="WP_262311822.1">
    <property type="nucleotide sequence ID" value="NZ_JALJZU010000026.1"/>
</dbReference>
<dbReference type="InterPro" id="IPR016036">
    <property type="entry name" value="Malonyl_transacylase_ACP-bd"/>
</dbReference>
<keyword evidence="11" id="KW-0436">Ligase</keyword>
<dbReference type="Proteomes" id="UP001162889">
    <property type="component" value="Unassembled WGS sequence"/>
</dbReference>
<feature type="domain" description="Ketosynthase family 3 (KS3)" evidence="10">
    <location>
        <begin position="688"/>
        <end position="1109"/>
    </location>
</feature>
<dbReference type="InterPro" id="IPR001242">
    <property type="entry name" value="Condensation_dom"/>
</dbReference>
<dbReference type="SMART" id="SM00827">
    <property type="entry name" value="PKS_AT"/>
    <property type="match status" value="1"/>
</dbReference>
<dbReference type="InterPro" id="IPR040097">
    <property type="entry name" value="FAAL/FAAC"/>
</dbReference>
<dbReference type="GO" id="GO:0016740">
    <property type="term" value="F:transferase activity"/>
    <property type="evidence" value="ECO:0007669"/>
    <property type="project" value="UniProtKB-KW"/>
</dbReference>
<gene>
    <name evidence="11" type="ORF">L1274_006467</name>
</gene>
<dbReference type="Pfam" id="PF00109">
    <property type="entry name" value="ketoacyl-synt"/>
    <property type="match status" value="1"/>
</dbReference>
<dbReference type="SUPFAM" id="SSF56801">
    <property type="entry name" value="Acetyl-CoA synthetase-like"/>
    <property type="match status" value="2"/>
</dbReference>
<dbReference type="Gene3D" id="3.30.559.30">
    <property type="entry name" value="Nonribosomal peptide synthetase, condensation domain"/>
    <property type="match status" value="1"/>
</dbReference>
<dbReference type="InterPro" id="IPR015422">
    <property type="entry name" value="PyrdxlP-dep_Trfase_small"/>
</dbReference>
<dbReference type="CDD" id="cd00833">
    <property type="entry name" value="PKS"/>
    <property type="match status" value="1"/>
</dbReference>
<dbReference type="InterPro" id="IPR014031">
    <property type="entry name" value="Ketoacyl_synth_C"/>
</dbReference>
<dbReference type="InterPro" id="IPR020845">
    <property type="entry name" value="AMP-binding_CS"/>
</dbReference>
<evidence type="ECO:0000313" key="11">
    <source>
        <dbReference type="EMBL" id="MCP2012696.1"/>
    </source>
</evidence>
<dbReference type="Pfam" id="PF00550">
    <property type="entry name" value="PP-binding"/>
    <property type="match status" value="2"/>
</dbReference>
<dbReference type="SMART" id="SM00823">
    <property type="entry name" value="PKS_PP"/>
    <property type="match status" value="2"/>
</dbReference>
<dbReference type="InterPro" id="IPR023213">
    <property type="entry name" value="CAT-like_dom_sf"/>
</dbReference>
<keyword evidence="8" id="KW-1133">Transmembrane helix</keyword>
<dbReference type="EMBL" id="JALJZU010000026">
    <property type="protein sequence ID" value="MCP2012696.1"/>
    <property type="molecule type" value="Genomic_DNA"/>
</dbReference>
<dbReference type="SUPFAM" id="SSF52777">
    <property type="entry name" value="CoA-dependent acyltransferases"/>
    <property type="match status" value="2"/>
</dbReference>
<evidence type="ECO:0000256" key="4">
    <source>
        <dbReference type="ARBA" id="ARBA00022679"/>
    </source>
</evidence>
<dbReference type="Pfam" id="PF00202">
    <property type="entry name" value="Aminotran_3"/>
    <property type="match status" value="1"/>
</dbReference>
<dbReference type="InterPro" id="IPR036736">
    <property type="entry name" value="ACP-like_sf"/>
</dbReference>
<dbReference type="Gene3D" id="3.30.70.3290">
    <property type="match status" value="1"/>
</dbReference>
<dbReference type="InterPro" id="IPR042099">
    <property type="entry name" value="ANL_N_sf"/>
</dbReference>
<dbReference type="InterPro" id="IPR009081">
    <property type="entry name" value="PP-bd_ACP"/>
</dbReference>
<dbReference type="Gene3D" id="3.30.559.10">
    <property type="entry name" value="Chloramphenicol acetyltransferase-like domain"/>
    <property type="match status" value="1"/>
</dbReference>
<dbReference type="InterPro" id="IPR006162">
    <property type="entry name" value="Ppantetheine_attach_site"/>
</dbReference>
<dbReference type="InterPro" id="IPR014030">
    <property type="entry name" value="Ketoacyl_synth_N"/>
</dbReference>
<dbReference type="PANTHER" id="PTHR43775:SF51">
    <property type="entry name" value="INACTIVE PHENOLPHTHIOCEROL SYNTHESIS POLYKETIDE SYNTHASE TYPE I PKS1-RELATED"/>
    <property type="match status" value="1"/>
</dbReference>
<dbReference type="CDD" id="cd19531">
    <property type="entry name" value="LCL_NRPS-like"/>
    <property type="match status" value="1"/>
</dbReference>
<evidence type="ECO:0000256" key="6">
    <source>
        <dbReference type="ARBA" id="ARBA00022898"/>
    </source>
</evidence>
<dbReference type="InterPro" id="IPR050091">
    <property type="entry name" value="PKS_NRPS_Biosynth_Enz"/>
</dbReference>
<keyword evidence="8" id="KW-0472">Membrane</keyword>
<dbReference type="PROSITE" id="PS52004">
    <property type="entry name" value="KS3_2"/>
    <property type="match status" value="1"/>
</dbReference>
<keyword evidence="5" id="KW-0276">Fatty acid metabolism</keyword>
<comment type="caution">
    <text evidence="11">The sequence shown here is derived from an EMBL/GenBank/DDBJ whole genome shotgun (WGS) entry which is preliminary data.</text>
</comment>
<dbReference type="Pfam" id="PF00501">
    <property type="entry name" value="AMP-binding"/>
    <property type="match status" value="2"/>
</dbReference>
<dbReference type="Pfam" id="PF02801">
    <property type="entry name" value="Ketoacyl-synt_C"/>
    <property type="match status" value="1"/>
</dbReference>
<dbReference type="InterPro" id="IPR025110">
    <property type="entry name" value="AMP-bd_C"/>
</dbReference>
<evidence type="ECO:0000256" key="7">
    <source>
        <dbReference type="ARBA" id="ARBA00023098"/>
    </source>
</evidence>
<dbReference type="Gene3D" id="3.40.366.10">
    <property type="entry name" value="Malonyl-Coenzyme A Acyl Carrier Protein, domain 2"/>
    <property type="match status" value="1"/>
</dbReference>
<evidence type="ECO:0000259" key="10">
    <source>
        <dbReference type="PROSITE" id="PS52004"/>
    </source>
</evidence>
<dbReference type="InterPro" id="IPR015421">
    <property type="entry name" value="PyrdxlP-dep_Trfase_major"/>
</dbReference>
<dbReference type="Pfam" id="PF00698">
    <property type="entry name" value="Acyl_transf_1"/>
    <property type="match status" value="1"/>
</dbReference>
<dbReference type="InterPro" id="IPR001227">
    <property type="entry name" value="Ac_transferase_dom_sf"/>
</dbReference>
<dbReference type="CDD" id="cd00610">
    <property type="entry name" value="OAT_like"/>
    <property type="match status" value="1"/>
</dbReference>
<dbReference type="InterPro" id="IPR016039">
    <property type="entry name" value="Thiolase-like"/>
</dbReference>
<keyword evidence="3" id="KW-0597">Phosphoprotein</keyword>
<evidence type="ECO:0000256" key="8">
    <source>
        <dbReference type="SAM" id="Phobius"/>
    </source>
</evidence>
<dbReference type="InterPro" id="IPR020806">
    <property type="entry name" value="PKS_PP-bd"/>
</dbReference>
<feature type="domain" description="Carrier" evidence="9">
    <location>
        <begin position="1598"/>
        <end position="1676"/>
    </location>
</feature>
<dbReference type="Gene3D" id="3.30.300.30">
    <property type="match status" value="1"/>
</dbReference>
<dbReference type="SMART" id="SM01294">
    <property type="entry name" value="PKS_PP_betabranch"/>
    <property type="match status" value="1"/>
</dbReference>
<keyword evidence="8" id="KW-0812">Transmembrane</keyword>
<evidence type="ECO:0000256" key="5">
    <source>
        <dbReference type="ARBA" id="ARBA00022832"/>
    </source>
</evidence>
<comment type="cofactor">
    <cofactor evidence="1">
        <name>pantetheine 4'-phosphate</name>
        <dbReference type="ChEBI" id="CHEBI:47942"/>
    </cofactor>
</comment>
<feature type="transmembrane region" description="Helical" evidence="8">
    <location>
        <begin position="67"/>
        <end position="89"/>
    </location>
</feature>
<dbReference type="InterPro" id="IPR005814">
    <property type="entry name" value="Aminotrans_3"/>
</dbReference>